<dbReference type="Pfam" id="PF00535">
    <property type="entry name" value="Glycos_transf_2"/>
    <property type="match status" value="1"/>
</dbReference>
<evidence type="ECO:0000259" key="2">
    <source>
        <dbReference type="Pfam" id="PF00535"/>
    </source>
</evidence>
<reference evidence="3 4" key="1">
    <citation type="submission" date="2023-05" db="EMBL/GenBank/DDBJ databases">
        <title>Lithophilousrod everest ZFBP1038 complete genpme.</title>
        <authorList>
            <person name="Tian M."/>
        </authorList>
    </citation>
    <scope>NUCLEOTIDE SEQUENCE [LARGE SCALE GENOMIC DNA]</scope>
    <source>
        <strain evidence="3 4">ZFBP1038</strain>
    </source>
</reference>
<dbReference type="PANTHER" id="PTHR43685:SF2">
    <property type="entry name" value="GLYCOSYLTRANSFERASE 2-LIKE DOMAIN-CONTAINING PROTEIN"/>
    <property type="match status" value="1"/>
</dbReference>
<dbReference type="PANTHER" id="PTHR43685">
    <property type="entry name" value="GLYCOSYLTRANSFERASE"/>
    <property type="match status" value="1"/>
</dbReference>
<dbReference type="RefSeq" id="WP_349639107.1">
    <property type="nucleotide sequence ID" value="NZ_CP090958.1"/>
</dbReference>
<feature type="region of interest" description="Disordered" evidence="1">
    <location>
        <begin position="911"/>
        <end position="931"/>
    </location>
</feature>
<feature type="domain" description="Glycosyltransferase 2-like" evidence="2">
    <location>
        <begin position="26"/>
        <end position="197"/>
    </location>
</feature>
<sequence length="931" mass="106827">MASDTTPPPASLPDDAAASPKPGQFSVVVAVYNVARYLDDFIDSFEAQSYPIDDLDIVLVDDGSTDDSFERLQKWQTQHPQAIRVLTKENGGQASARNLGIHHARNDWLTFADPDDMLDPAYFSSISSYMADSAASDTELFAAHLVYWEEALGHERDGHPLRKRFNSGNRIADLDGFPNVIHLHASSAFFRREVIQRSGLTFDARIRPTFEDGHFVGKYMLQCKKPQIGLVAEARYLYRRRADNSSTMQTSHADPRKYTDVPKYGHLDLLRGGLETYGHVPYWLQNTVLYDIFWYLKVDAGLYTKTSTLDRETCDVFHRLLLEIRSFLTDEAIKTFDVMPVPADIRKSLLLLDQESHIPSNARIEKYDAEAQLALISYTYKGNLPAEEIFIRGRAVEPLHAKITDIVYYQKPLLHRRFLWISASGTVRINLNGQPVEFRGDWASRPNFSLHRKDYDNILVRKQRMVPKKFRVQHMRITTRLKESLRRSVTNVTAAFGKASLEDRALALALHVLPVGRKFEGAWAFMDRSARANDNAEHLYRYVAAERPEINSWFVLQRDSPDWNRLEAEGFRLVAYNTTAWRILMLRAKHLASSHIDDYVVNPLPRERYGPRLSKYTFLQHGVTNNDLATWFNAKDVDLFITATDPERDSIAGDHTRYKFTRKEVRLTGFPRHDRLLLRDRAIPLKEKSSLLVMPTWRKSVAGELIPGTNRRLINPEFRDSEFASQWSSLLNSPRLAEIAKSAGLDVVFMPHPDMEPYLNQFELPSHVRVKSYSDSNVQDEIAKSRLMVTDFSSIAFEIAYLYRPVVYFQFDADDFYGGTQSYRRGYFDFQRDGFGPVAETVDQALSGIESLASPDWSTDTPYLERMERTFPVRDGQNSQRVISSMLELNRPVSYRNATKTRRTFKHELPVDENRNVDARSEPATARTPAS</sequence>
<dbReference type="Gene3D" id="3.90.550.10">
    <property type="entry name" value="Spore Coat Polysaccharide Biosynthesis Protein SpsA, Chain A"/>
    <property type="match status" value="1"/>
</dbReference>
<proteinExistence type="predicted"/>
<dbReference type="InterPro" id="IPR007554">
    <property type="entry name" value="Glycerophosphate_synth"/>
</dbReference>
<gene>
    <name evidence="3" type="ORF">LWF01_00645</name>
</gene>
<dbReference type="SUPFAM" id="SSF53448">
    <property type="entry name" value="Nucleotide-diphospho-sugar transferases"/>
    <property type="match status" value="1"/>
</dbReference>
<evidence type="ECO:0000256" key="1">
    <source>
        <dbReference type="SAM" id="MobiDB-lite"/>
    </source>
</evidence>
<feature type="compositionally biased region" description="Basic and acidic residues" evidence="1">
    <location>
        <begin position="911"/>
        <end position="921"/>
    </location>
</feature>
<protein>
    <submittedName>
        <fullName evidence="3">CDP-glycerol glycerophosphotransferase family protein</fullName>
    </submittedName>
</protein>
<dbReference type="InterPro" id="IPR043148">
    <property type="entry name" value="TagF_C"/>
</dbReference>
<evidence type="ECO:0000313" key="4">
    <source>
        <dbReference type="Proteomes" id="UP001209083"/>
    </source>
</evidence>
<dbReference type="CDD" id="cd00761">
    <property type="entry name" value="Glyco_tranf_GTA_type"/>
    <property type="match status" value="1"/>
</dbReference>
<dbReference type="InterPro" id="IPR050834">
    <property type="entry name" value="Glycosyltransf_2"/>
</dbReference>
<dbReference type="Gene3D" id="3.40.50.12580">
    <property type="match status" value="1"/>
</dbReference>
<evidence type="ECO:0000313" key="3">
    <source>
        <dbReference type="EMBL" id="WGW12308.1"/>
    </source>
</evidence>
<name>A0ABY8QTK6_9MICO</name>
<dbReference type="Pfam" id="PF04464">
    <property type="entry name" value="Glyphos_transf"/>
    <property type="match status" value="1"/>
</dbReference>
<keyword evidence="4" id="KW-1185">Reference proteome</keyword>
<dbReference type="SUPFAM" id="SSF53756">
    <property type="entry name" value="UDP-Glycosyltransferase/glycogen phosphorylase"/>
    <property type="match status" value="1"/>
</dbReference>
<dbReference type="InterPro" id="IPR029044">
    <property type="entry name" value="Nucleotide-diphossugar_trans"/>
</dbReference>
<accession>A0ABY8QTK6</accession>
<dbReference type="EMBL" id="CP090958">
    <property type="protein sequence ID" value="WGW12308.1"/>
    <property type="molecule type" value="Genomic_DNA"/>
</dbReference>
<dbReference type="InterPro" id="IPR001173">
    <property type="entry name" value="Glyco_trans_2-like"/>
</dbReference>
<dbReference type="Proteomes" id="UP001209083">
    <property type="component" value="Chromosome"/>
</dbReference>
<organism evidence="3 4">
    <name type="scientific">Saxibacter everestensis</name>
    <dbReference type="NCBI Taxonomy" id="2909229"/>
    <lineage>
        <taxon>Bacteria</taxon>
        <taxon>Bacillati</taxon>
        <taxon>Actinomycetota</taxon>
        <taxon>Actinomycetes</taxon>
        <taxon>Micrococcales</taxon>
        <taxon>Brevibacteriaceae</taxon>
        <taxon>Saxibacter</taxon>
    </lineage>
</organism>